<keyword evidence="4" id="KW-1185">Reference proteome</keyword>
<dbReference type="GO" id="GO:0032259">
    <property type="term" value="P:methylation"/>
    <property type="evidence" value="ECO:0007669"/>
    <property type="project" value="UniProtKB-KW"/>
</dbReference>
<keyword evidence="1" id="KW-0808">Transferase</keyword>
<gene>
    <name evidence="3" type="ORF">NUH88_05095</name>
</gene>
<evidence type="ECO:0000313" key="4">
    <source>
        <dbReference type="Proteomes" id="UP001060336"/>
    </source>
</evidence>
<evidence type="ECO:0000313" key="3">
    <source>
        <dbReference type="EMBL" id="UUX51065.1"/>
    </source>
</evidence>
<dbReference type="InterPro" id="IPR041698">
    <property type="entry name" value="Methyltransf_25"/>
</dbReference>
<dbReference type="KEGG" id="naci:NUH88_05095"/>
<dbReference type="Pfam" id="PF13649">
    <property type="entry name" value="Methyltransf_25"/>
    <property type="match status" value="1"/>
</dbReference>
<evidence type="ECO:0000256" key="1">
    <source>
        <dbReference type="ARBA" id="ARBA00022679"/>
    </source>
</evidence>
<protein>
    <submittedName>
        <fullName evidence="3">Class I SAM-dependent methyltransferase</fullName>
    </submittedName>
</protein>
<dbReference type="SUPFAM" id="SSF53335">
    <property type="entry name" value="S-adenosyl-L-methionine-dependent methyltransferases"/>
    <property type="match status" value="1"/>
</dbReference>
<dbReference type="GO" id="GO:0008168">
    <property type="term" value="F:methyltransferase activity"/>
    <property type="evidence" value="ECO:0007669"/>
    <property type="project" value="UniProtKB-KW"/>
</dbReference>
<dbReference type="Gene3D" id="3.40.50.150">
    <property type="entry name" value="Vaccinia Virus protein VP39"/>
    <property type="match status" value="1"/>
</dbReference>
<dbReference type="InterPro" id="IPR029063">
    <property type="entry name" value="SAM-dependent_MTases_sf"/>
</dbReference>
<reference evidence="3" key="1">
    <citation type="submission" date="2022-08" db="EMBL/GenBank/DDBJ databases">
        <title>Nisaea acidiphila sp. nov., isolated from a marine algal debris and emended description of the genus Nisaea Urios et al. 2008.</title>
        <authorList>
            <person name="Kwon K."/>
        </authorList>
    </citation>
    <scope>NUCLEOTIDE SEQUENCE</scope>
    <source>
        <strain evidence="3">MEBiC11861</strain>
    </source>
</reference>
<dbReference type="EMBL" id="CP102480">
    <property type="protein sequence ID" value="UUX51065.1"/>
    <property type="molecule type" value="Genomic_DNA"/>
</dbReference>
<proteinExistence type="predicted"/>
<evidence type="ECO:0000259" key="2">
    <source>
        <dbReference type="Pfam" id="PF13649"/>
    </source>
</evidence>
<organism evidence="3 4">
    <name type="scientific">Nisaea acidiphila</name>
    <dbReference type="NCBI Taxonomy" id="1862145"/>
    <lineage>
        <taxon>Bacteria</taxon>
        <taxon>Pseudomonadati</taxon>
        <taxon>Pseudomonadota</taxon>
        <taxon>Alphaproteobacteria</taxon>
        <taxon>Rhodospirillales</taxon>
        <taxon>Thalassobaculaceae</taxon>
        <taxon>Nisaea</taxon>
    </lineage>
</organism>
<dbReference type="RefSeq" id="WP_257770348.1">
    <property type="nucleotide sequence ID" value="NZ_CP102480.1"/>
</dbReference>
<accession>A0A9J7AXA9</accession>
<name>A0A9J7AXA9_9PROT</name>
<dbReference type="AlphaFoldDB" id="A0A9J7AXA9"/>
<dbReference type="Proteomes" id="UP001060336">
    <property type="component" value="Chromosome"/>
</dbReference>
<dbReference type="CDD" id="cd02440">
    <property type="entry name" value="AdoMet_MTases"/>
    <property type="match status" value="1"/>
</dbReference>
<feature type="domain" description="Methyltransferase" evidence="2">
    <location>
        <begin position="49"/>
        <end position="144"/>
    </location>
</feature>
<keyword evidence="3" id="KW-0489">Methyltransferase</keyword>
<sequence>MSGPTDDPFLDVVKDADAARRLLVPYRDSIHRTIIDRLPPADGVEPLRILDLGPGTGLLAERILAADDTAELTLIDMSDAVIADVRERLEGFGPRVTVTAGDYVHMTYDGPYDAIIAELSVHHLNPKSIRTLFSASYAGLKRGGVFINADQVRGETEAVESAHLEAWKRDSLALGAPEGEIEEAIELHSESRPPTLQASMQNLSDDGFENVRCDYKQWCFAVMSGDKI</sequence>
<dbReference type="PANTHER" id="PTHR43861">
    <property type="entry name" value="TRANS-ACONITATE 2-METHYLTRANSFERASE-RELATED"/>
    <property type="match status" value="1"/>
</dbReference>